<accession>A0A9N9DMV1</accession>
<gene>
    <name evidence="1" type="ORF">DEBURN_LOCUS11286</name>
</gene>
<evidence type="ECO:0000313" key="1">
    <source>
        <dbReference type="EMBL" id="CAG8645075.1"/>
    </source>
</evidence>
<proteinExistence type="predicted"/>
<organism evidence="1 2">
    <name type="scientific">Diversispora eburnea</name>
    <dbReference type="NCBI Taxonomy" id="1213867"/>
    <lineage>
        <taxon>Eukaryota</taxon>
        <taxon>Fungi</taxon>
        <taxon>Fungi incertae sedis</taxon>
        <taxon>Mucoromycota</taxon>
        <taxon>Glomeromycotina</taxon>
        <taxon>Glomeromycetes</taxon>
        <taxon>Diversisporales</taxon>
        <taxon>Diversisporaceae</taxon>
        <taxon>Diversispora</taxon>
    </lineage>
</organism>
<protein>
    <submittedName>
        <fullName evidence="1">9306_t:CDS:1</fullName>
    </submittedName>
</protein>
<dbReference type="AlphaFoldDB" id="A0A9N9DMV1"/>
<feature type="non-terminal residue" evidence="1">
    <location>
        <position position="1"/>
    </location>
</feature>
<dbReference type="OrthoDB" id="2461535at2759"/>
<feature type="non-terminal residue" evidence="1">
    <location>
        <position position="358"/>
    </location>
</feature>
<name>A0A9N9DMV1_9GLOM</name>
<dbReference type="Proteomes" id="UP000789706">
    <property type="component" value="Unassembled WGS sequence"/>
</dbReference>
<keyword evidence="2" id="KW-1185">Reference proteome</keyword>
<reference evidence="1" key="1">
    <citation type="submission" date="2021-06" db="EMBL/GenBank/DDBJ databases">
        <authorList>
            <person name="Kallberg Y."/>
            <person name="Tangrot J."/>
            <person name="Rosling A."/>
        </authorList>
    </citation>
    <scope>NUCLEOTIDE SEQUENCE</scope>
    <source>
        <strain evidence="1">AZ414A</strain>
    </source>
</reference>
<dbReference type="EMBL" id="CAJVPK010005533">
    <property type="protein sequence ID" value="CAG8645075.1"/>
    <property type="molecule type" value="Genomic_DNA"/>
</dbReference>
<comment type="caution">
    <text evidence="1">The sequence shown here is derived from an EMBL/GenBank/DDBJ whole genome shotgun (WGS) entry which is preliminary data.</text>
</comment>
<evidence type="ECO:0000313" key="2">
    <source>
        <dbReference type="Proteomes" id="UP000789706"/>
    </source>
</evidence>
<sequence length="358" mass="41634">PEIIKKQLMVATSSKNQVLIGRVYKNPRKLDTTIPIRHYVTDVMDDIRGSPIAPCDGCEFNEVRTKGLITQDKGEKLKGCIFDVNMDDIYTLPCQKSVVSLSNKNDRRQRNRLLLSPFSMNTFIKQSKSLEQENTIQDITPSNKICSINEQQLRDRKALFKWNNENIDTSIKEFIKKKSEIKWLVKWRTQYRTNKWANQYIINSTDWISTWEFIHDTKIVSNYTSTEDQKYHSFNIKILNDELPVMNNLNQRKPTVYTTNKCPFCKTRIEDSIHPFLCGEQAEKTKSKFESSLLDTILDHKGREMADKVKHDLNNFTVFKLDIPRQINGTSPTDTFGLMDCIRGLVPVTLKNLLRKNG</sequence>